<evidence type="ECO:0000256" key="5">
    <source>
        <dbReference type="ARBA" id="ARBA00022963"/>
    </source>
</evidence>
<dbReference type="GO" id="GO:0016020">
    <property type="term" value="C:membrane"/>
    <property type="evidence" value="ECO:0007669"/>
    <property type="project" value="TreeGrafter"/>
</dbReference>
<dbReference type="Gene3D" id="3.40.1090.10">
    <property type="entry name" value="Cytosolic phospholipase A2 catalytic domain"/>
    <property type="match status" value="1"/>
</dbReference>
<dbReference type="InterPro" id="IPR001841">
    <property type="entry name" value="Znf_RING"/>
</dbReference>
<dbReference type="PANTHER" id="PTHR24185">
    <property type="entry name" value="CALCIUM-INDEPENDENT PHOSPHOLIPASE A2-GAMMA"/>
    <property type="match status" value="1"/>
</dbReference>
<dbReference type="GO" id="GO:0046486">
    <property type="term" value="P:glycerolipid metabolic process"/>
    <property type="evidence" value="ECO:0007669"/>
    <property type="project" value="UniProtKB-ARBA"/>
</dbReference>
<evidence type="ECO:0000256" key="1">
    <source>
        <dbReference type="ARBA" id="ARBA00022723"/>
    </source>
</evidence>
<feature type="compositionally biased region" description="Polar residues" evidence="9">
    <location>
        <begin position="93"/>
        <end position="102"/>
    </location>
</feature>
<comment type="caution">
    <text evidence="12">The sequence shown here is derived from an EMBL/GenBank/DDBJ whole genome shotgun (WGS) entry which is preliminary data.</text>
</comment>
<feature type="short sequence motif" description="GXGXXG" evidence="8">
    <location>
        <begin position="875"/>
        <end position="880"/>
    </location>
</feature>
<feature type="region of interest" description="Disordered" evidence="9">
    <location>
        <begin position="90"/>
        <end position="158"/>
    </location>
</feature>
<reference evidence="12 13" key="1">
    <citation type="submission" date="2019-10" db="EMBL/GenBank/DDBJ databases">
        <authorList>
            <person name="Palmer J.M."/>
        </authorList>
    </citation>
    <scope>NUCLEOTIDE SEQUENCE [LARGE SCALE GENOMIC DNA]</scope>
    <source>
        <strain evidence="12 13">TWF730</strain>
    </source>
</reference>
<evidence type="ECO:0000256" key="3">
    <source>
        <dbReference type="ARBA" id="ARBA00022801"/>
    </source>
</evidence>
<dbReference type="Proteomes" id="UP001373714">
    <property type="component" value="Unassembled WGS sequence"/>
</dbReference>
<dbReference type="GO" id="GO:0016042">
    <property type="term" value="P:lipid catabolic process"/>
    <property type="evidence" value="ECO:0007669"/>
    <property type="project" value="UniProtKB-UniRule"/>
</dbReference>
<dbReference type="PROSITE" id="PS50089">
    <property type="entry name" value="ZF_RING_2"/>
    <property type="match status" value="1"/>
</dbReference>
<evidence type="ECO:0000256" key="4">
    <source>
        <dbReference type="ARBA" id="ARBA00022833"/>
    </source>
</evidence>
<dbReference type="Pfam" id="PF01734">
    <property type="entry name" value="Patatin"/>
    <property type="match status" value="1"/>
</dbReference>
<dbReference type="PROSITE" id="PS00518">
    <property type="entry name" value="ZF_RING_1"/>
    <property type="match status" value="1"/>
</dbReference>
<evidence type="ECO:0000259" key="10">
    <source>
        <dbReference type="PROSITE" id="PS50089"/>
    </source>
</evidence>
<dbReference type="InterPro" id="IPR017907">
    <property type="entry name" value="Znf_RING_CS"/>
</dbReference>
<dbReference type="PANTHER" id="PTHR24185:SF1">
    <property type="entry name" value="CALCIUM-INDEPENDENT PHOSPHOLIPASE A2-GAMMA"/>
    <property type="match status" value="1"/>
</dbReference>
<keyword evidence="13" id="KW-1185">Reference proteome</keyword>
<dbReference type="SUPFAM" id="SSF52151">
    <property type="entry name" value="FabD/lysophospholipase-like"/>
    <property type="match status" value="1"/>
</dbReference>
<keyword evidence="4" id="KW-0862">Zinc</keyword>
<feature type="active site" description="Nucleophile" evidence="8">
    <location>
        <position position="911"/>
    </location>
</feature>
<dbReference type="InterPro" id="IPR002641">
    <property type="entry name" value="PNPLA_dom"/>
</dbReference>
<evidence type="ECO:0000256" key="2">
    <source>
        <dbReference type="ARBA" id="ARBA00022771"/>
    </source>
</evidence>
<evidence type="ECO:0000313" key="12">
    <source>
        <dbReference type="EMBL" id="KAK6342107.1"/>
    </source>
</evidence>
<dbReference type="SUPFAM" id="SSF52540">
    <property type="entry name" value="P-loop containing nucleoside triphosphate hydrolases"/>
    <property type="match status" value="1"/>
</dbReference>
<feature type="domain" description="RING-type" evidence="10">
    <location>
        <begin position="805"/>
        <end position="847"/>
    </location>
</feature>
<evidence type="ECO:0000256" key="6">
    <source>
        <dbReference type="ARBA" id="ARBA00023098"/>
    </source>
</evidence>
<protein>
    <recommendedName>
        <fullName evidence="14">FabD/lysophospholipase-like protein</fullName>
    </recommendedName>
</protein>
<dbReference type="InterPro" id="IPR016035">
    <property type="entry name" value="Acyl_Trfase/lysoPLipase"/>
</dbReference>
<keyword evidence="6 8" id="KW-0443">Lipid metabolism</keyword>
<feature type="short sequence motif" description="DGA/G" evidence="8">
    <location>
        <begin position="1066"/>
        <end position="1068"/>
    </location>
</feature>
<name>A0AAV9UJ20_9PEZI</name>
<keyword evidence="5 8" id="KW-0442">Lipid degradation</keyword>
<dbReference type="PROSITE" id="PS51635">
    <property type="entry name" value="PNPLA"/>
    <property type="match status" value="1"/>
</dbReference>
<keyword evidence="1" id="KW-0479">Metal-binding</keyword>
<feature type="region of interest" description="Disordered" evidence="9">
    <location>
        <begin position="381"/>
        <end position="404"/>
    </location>
</feature>
<organism evidence="12 13">
    <name type="scientific">Orbilia blumenaviensis</name>
    <dbReference type="NCBI Taxonomy" id="1796055"/>
    <lineage>
        <taxon>Eukaryota</taxon>
        <taxon>Fungi</taxon>
        <taxon>Dikarya</taxon>
        <taxon>Ascomycota</taxon>
        <taxon>Pezizomycotina</taxon>
        <taxon>Orbiliomycetes</taxon>
        <taxon>Orbiliales</taxon>
        <taxon>Orbiliaceae</taxon>
        <taxon>Orbilia</taxon>
    </lineage>
</organism>
<feature type="short sequence motif" description="GXSXG" evidence="8">
    <location>
        <begin position="909"/>
        <end position="913"/>
    </location>
</feature>
<keyword evidence="3 8" id="KW-0378">Hydrolase</keyword>
<evidence type="ECO:0000259" key="11">
    <source>
        <dbReference type="PROSITE" id="PS51635"/>
    </source>
</evidence>
<keyword evidence="2 7" id="KW-0863">Zinc-finger</keyword>
<evidence type="ECO:0000256" key="9">
    <source>
        <dbReference type="SAM" id="MobiDB-lite"/>
    </source>
</evidence>
<feature type="domain" description="PNPLA" evidence="11">
    <location>
        <begin position="871"/>
        <end position="1079"/>
    </location>
</feature>
<proteinExistence type="predicted"/>
<evidence type="ECO:0008006" key="14">
    <source>
        <dbReference type="Google" id="ProtNLM"/>
    </source>
</evidence>
<dbReference type="EMBL" id="JAVHNS010000010">
    <property type="protein sequence ID" value="KAK6342107.1"/>
    <property type="molecule type" value="Genomic_DNA"/>
</dbReference>
<dbReference type="GO" id="GO:0047499">
    <property type="term" value="F:calcium-independent phospholipase A2 activity"/>
    <property type="evidence" value="ECO:0007669"/>
    <property type="project" value="TreeGrafter"/>
</dbReference>
<feature type="region of interest" description="Disordered" evidence="9">
    <location>
        <begin position="1376"/>
        <end position="1424"/>
    </location>
</feature>
<accession>A0AAV9UJ20</accession>
<evidence type="ECO:0000313" key="13">
    <source>
        <dbReference type="Proteomes" id="UP001373714"/>
    </source>
</evidence>
<evidence type="ECO:0000256" key="8">
    <source>
        <dbReference type="PROSITE-ProRule" id="PRU01161"/>
    </source>
</evidence>
<feature type="region of interest" description="Disordered" evidence="9">
    <location>
        <begin position="1"/>
        <end position="49"/>
    </location>
</feature>
<feature type="compositionally biased region" description="Pro residues" evidence="9">
    <location>
        <begin position="38"/>
        <end position="47"/>
    </location>
</feature>
<feature type="compositionally biased region" description="Polar residues" evidence="9">
    <location>
        <begin position="1403"/>
        <end position="1412"/>
    </location>
</feature>
<sequence length="1424" mass="159189">MSNGESVTKRHKFIPGFTKYSKNSVPQPPSPGLLDLSRPPPPNPPKPETQYNAFLDTHSAQFPGLGSEIVPRRIYLPNGAENIYEMDAARPRSTGNSQSNTVRMLHPPPAVWPGDQSPVGSGQLRPVGYQDSTGSALPSPLIYPASDEPAESTAPNGLSNSLEPECFDCGASNLTIMMCSVCRVEYCDGCWDEAPLHIRRTGRRRNTGIREQPHERVDPKVEAKLNRILEPQTKRADLEALLIQDEDTTWFAAFKDQRSDYIFQDLGRYGRVVSGLNKNAYPALVSFVGPTGSGKSTVIKLLMELNYPNHLTETPVVKSTACFDATPTSGDVHLFCDPHTCLPNNTRPIFYVDCEGLEGGEREPLGARSRTRERIHKTLTAVGAKSSQPKPPRNRATQQSSDRELKWATTEMTRRREYIVAELYPRILYTFSDTVVFVLREVNKVESVIERLLLWAEAALEKASNQPILPYAIIVMNSLPNDTAEPFWNTDIATKSVLGEVNSGFLQNPKFKRFISRWNSLGAKVRNVEDLLKCHYDHVRIVRIPRKGRSNLIKDQVSLLYEEIKKGVQHAHKMKRRRRMLVNAVTLQTHLQSAYDHFADSLDTPFDFVKSTFAHSPIPSDFGGNILKLILEVKRCNIDKQDGKWILQQVAPMVASCILLDATREKIVGDAAVIFPEYKPSCENAFKDFTDKHWECEYTDFRNPRAPRRCVNYRLGHKTKGHQDSNGKILATGEYVTSLNSEYLQTFLDLITGELESNELKLAEHTGGRPENELKSAASVHSNEYMAPFYAHAGGAREFSSNSACLVCLFYSPEHYLRCGHVICTPCLQTYGSTHSGYVSISKCPMHPQDEQFKPPLEFALKPPSAGVRVLSLDGGGVRGLSQLIFLRHLEQALGPGLQLTSFFDLIVGTSTGAHIGLGLGIKNWTIEECIRQFKILCHGAYSSRSKSSMLGLHKLTNIITHRYKPKPLQRALMSAFSEADYLFGGTAVSARHVPKVAVTTASSAGKTIVLGNYNHVDNGESAYEFPRPEKPEDGFKTWEAARATCATPGYIQAFSHVASKEDYLDGGIYHNNPIYIAESESKLIWPEVEHLPPDLVLSLGSGYNPSPSLGKEKTFQSWNPLVRATERLHWMATDHIQSSSSSEATWEKWLKYREDTRLTVLPASTQSTQNRYIRWSVRFECKDDPPKLDDLGSLPRIEAEAEKQAQNLSPQIRRLADRLICSSFFFVLRQTIKLYDTIDGGVHFQGSISCRLGHRQHAAALGRFFLDLNKKRGLRPSWKPHFTIREISSKPQDIPGPENTPVAPALKVPLSRIINKMTNRYNPRFESQDIKFTASSEDAIIEISLCLDESSQYPISGFPNQILMNAPDGIIPENNFFRRGRGRTPTRADAPGSTRTSDEFSGDSNWGQNDTAELASVSVAELP</sequence>
<dbReference type="CDD" id="cd07199">
    <property type="entry name" value="Pat17_PNPLA8_PNPLA9_like"/>
    <property type="match status" value="1"/>
</dbReference>
<dbReference type="GO" id="GO:0008270">
    <property type="term" value="F:zinc ion binding"/>
    <property type="evidence" value="ECO:0007669"/>
    <property type="project" value="UniProtKB-KW"/>
</dbReference>
<feature type="active site" description="Proton acceptor" evidence="8">
    <location>
        <position position="1066"/>
    </location>
</feature>
<dbReference type="InterPro" id="IPR027417">
    <property type="entry name" value="P-loop_NTPase"/>
</dbReference>
<dbReference type="GO" id="GO:0019369">
    <property type="term" value="P:arachidonate metabolic process"/>
    <property type="evidence" value="ECO:0007669"/>
    <property type="project" value="TreeGrafter"/>
</dbReference>
<evidence type="ECO:0000256" key="7">
    <source>
        <dbReference type="PROSITE-ProRule" id="PRU00175"/>
    </source>
</evidence>
<gene>
    <name evidence="12" type="ORF">TWF730_001585</name>
</gene>